<name>A0A1I8Q7C8_STOCA</name>
<evidence type="ECO:0000256" key="2">
    <source>
        <dbReference type="ARBA" id="ARBA00004401"/>
    </source>
</evidence>
<dbReference type="PANTHER" id="PTHR11733">
    <property type="entry name" value="ZINC METALLOPROTEASE FAMILY M13 NEPRILYSIN-RELATED"/>
    <property type="match status" value="1"/>
</dbReference>
<feature type="domain" description="Peptidase M13 N-terminal" evidence="13">
    <location>
        <begin position="52"/>
        <end position="398"/>
    </location>
</feature>
<dbReference type="Proteomes" id="UP000095300">
    <property type="component" value="Unassembled WGS sequence"/>
</dbReference>
<dbReference type="PROSITE" id="PS51885">
    <property type="entry name" value="NEPRILYSIN"/>
    <property type="match status" value="1"/>
</dbReference>
<dbReference type="AlphaFoldDB" id="A0A1I8Q7C8"/>
<reference evidence="14" key="1">
    <citation type="submission" date="2020-05" db="UniProtKB">
        <authorList>
            <consortium name="EnsemblMetazoa"/>
        </authorList>
    </citation>
    <scope>IDENTIFICATION</scope>
    <source>
        <strain evidence="14">USDA</strain>
    </source>
</reference>
<dbReference type="GO" id="GO:0004222">
    <property type="term" value="F:metalloendopeptidase activity"/>
    <property type="evidence" value="ECO:0007669"/>
    <property type="project" value="InterPro"/>
</dbReference>
<evidence type="ECO:0000259" key="12">
    <source>
        <dbReference type="Pfam" id="PF01431"/>
    </source>
</evidence>
<keyword evidence="9" id="KW-0175">Coiled coil</keyword>
<feature type="domain" description="Peptidase M13 C-terminal" evidence="12">
    <location>
        <begin position="445"/>
        <end position="526"/>
    </location>
</feature>
<sequence length="624" mass="72903">MASLPAKRLLLILYLWTSFWSIITCFHLQSEDTNEQLLNTIQSYMRPEINACENFYDYSCGNWGKANENVTNFLEIDVITNLDHAYNLELEELFQNGIKGQKPATKFVYDKLKIFYKSCIELNDYNVSHLVEAIKPWQEEEWPKRGDSLKSQNEWNIWTTLGRMAKYGFNEIFLPGDLRLENNGLYVWDLELYEPNWSVAGAITYPYYDGENEELITMAQRIYDLLEELAQLSKKHTKDEAKELSFKEFQRELPHIDLAAYIWERLGIKDGEKFMITVKSVAYYQQLTELIKRTSDNLLINLLRDSFVYHFRGEMPSDAWHRSCVHTLRKLIPLALDFLYNEEVYATVKTDTNKVIESVYHAVKTKFQQIIQEHSNDLSSEEMQMLKEKLDHMQLNIGNLAQNAKDELYLKYFDPWQLKENDLFKVRLNMKSCAPMCRHAFTTAFNYIGIPFAYIRYPMIHSRFHALFLYAELGNTLGHELMHGFDTDGVTYDSSGSTWPLRIYNKTSFAQGLECLRQEYTTNINEKLADFSGFRLAYESYFHISYDASHDSPTLRVSQIVSNSPDFEEIFACPAKEVMKNRIEKCKLCTRYACDVAKGDYHYNDGDGDASDKDKAQQGHVDGW</sequence>
<accession>A0A1I8Q7C8</accession>
<dbReference type="VEuPathDB" id="VectorBase:SCAU014554"/>
<dbReference type="InterPro" id="IPR042089">
    <property type="entry name" value="Peptidase_M13_dom_2"/>
</dbReference>
<evidence type="ECO:0000259" key="13">
    <source>
        <dbReference type="Pfam" id="PF05649"/>
    </source>
</evidence>
<dbReference type="GO" id="GO:0005886">
    <property type="term" value="C:plasma membrane"/>
    <property type="evidence" value="ECO:0007669"/>
    <property type="project" value="UniProtKB-SubCell"/>
</dbReference>
<feature type="coiled-coil region" evidence="9">
    <location>
        <begin position="376"/>
        <end position="403"/>
    </location>
</feature>
<evidence type="ECO:0000313" key="14">
    <source>
        <dbReference type="EnsemblMetazoa" id="SCAU014554-PA"/>
    </source>
</evidence>
<dbReference type="InterPro" id="IPR000718">
    <property type="entry name" value="Peptidase_M13"/>
</dbReference>
<dbReference type="InterPro" id="IPR008753">
    <property type="entry name" value="Peptidase_M13_N"/>
</dbReference>
<proteinExistence type="inferred from homology"/>
<dbReference type="Gene3D" id="3.40.390.10">
    <property type="entry name" value="Collagenase (Catalytic Domain)"/>
    <property type="match status" value="2"/>
</dbReference>
<gene>
    <name evidence="14" type="primary">106085063</name>
</gene>
<keyword evidence="4" id="KW-0645">Protease</keyword>
<comment type="similarity">
    <text evidence="3">Belongs to the peptidase M13 family.</text>
</comment>
<protein>
    <recommendedName>
        <fullName evidence="16">Peptidase M13 C-terminal domain-containing protein</fullName>
    </recommendedName>
</protein>
<dbReference type="Pfam" id="PF01431">
    <property type="entry name" value="Peptidase_M13"/>
    <property type="match status" value="1"/>
</dbReference>
<organism evidence="14 15">
    <name type="scientific">Stomoxys calcitrans</name>
    <name type="common">Stable fly</name>
    <name type="synonym">Conops calcitrans</name>
    <dbReference type="NCBI Taxonomy" id="35570"/>
    <lineage>
        <taxon>Eukaryota</taxon>
        <taxon>Metazoa</taxon>
        <taxon>Ecdysozoa</taxon>
        <taxon>Arthropoda</taxon>
        <taxon>Hexapoda</taxon>
        <taxon>Insecta</taxon>
        <taxon>Pterygota</taxon>
        <taxon>Neoptera</taxon>
        <taxon>Endopterygota</taxon>
        <taxon>Diptera</taxon>
        <taxon>Brachycera</taxon>
        <taxon>Muscomorpha</taxon>
        <taxon>Muscoidea</taxon>
        <taxon>Muscidae</taxon>
        <taxon>Stomoxys</taxon>
    </lineage>
</organism>
<evidence type="ECO:0000256" key="8">
    <source>
        <dbReference type="ARBA" id="ARBA00023049"/>
    </source>
</evidence>
<feature type="region of interest" description="Disordered" evidence="10">
    <location>
        <begin position="605"/>
        <end position="624"/>
    </location>
</feature>
<dbReference type="InterPro" id="IPR024079">
    <property type="entry name" value="MetalloPept_cat_dom_sf"/>
</dbReference>
<evidence type="ECO:0000313" key="15">
    <source>
        <dbReference type="Proteomes" id="UP000095300"/>
    </source>
</evidence>
<dbReference type="EnsemblMetazoa" id="SCAU014554-RA">
    <property type="protein sequence ID" value="SCAU014554-PA"/>
    <property type="gene ID" value="SCAU014554"/>
</dbReference>
<keyword evidence="7" id="KW-0862">Zinc</keyword>
<evidence type="ECO:0000256" key="5">
    <source>
        <dbReference type="ARBA" id="ARBA00022723"/>
    </source>
</evidence>
<dbReference type="GO" id="GO:0046872">
    <property type="term" value="F:metal ion binding"/>
    <property type="evidence" value="ECO:0007669"/>
    <property type="project" value="UniProtKB-KW"/>
</dbReference>
<evidence type="ECO:0000256" key="6">
    <source>
        <dbReference type="ARBA" id="ARBA00022801"/>
    </source>
</evidence>
<dbReference type="Gene3D" id="1.10.1380.10">
    <property type="entry name" value="Neutral endopeptidase , domain2"/>
    <property type="match status" value="2"/>
</dbReference>
<evidence type="ECO:0008006" key="16">
    <source>
        <dbReference type="Google" id="ProtNLM"/>
    </source>
</evidence>
<evidence type="ECO:0000256" key="9">
    <source>
        <dbReference type="SAM" id="Coils"/>
    </source>
</evidence>
<dbReference type="InterPro" id="IPR018497">
    <property type="entry name" value="Peptidase_M13_C"/>
</dbReference>
<evidence type="ECO:0000256" key="1">
    <source>
        <dbReference type="ARBA" id="ARBA00001947"/>
    </source>
</evidence>
<keyword evidence="15" id="KW-1185">Reference proteome</keyword>
<dbReference type="GO" id="GO:0016485">
    <property type="term" value="P:protein processing"/>
    <property type="evidence" value="ECO:0007669"/>
    <property type="project" value="TreeGrafter"/>
</dbReference>
<keyword evidence="5" id="KW-0479">Metal-binding</keyword>
<evidence type="ECO:0000256" key="4">
    <source>
        <dbReference type="ARBA" id="ARBA00022670"/>
    </source>
</evidence>
<evidence type="ECO:0000256" key="11">
    <source>
        <dbReference type="SAM" id="SignalP"/>
    </source>
</evidence>
<dbReference type="Pfam" id="PF05649">
    <property type="entry name" value="Peptidase_M13_N"/>
    <property type="match status" value="1"/>
</dbReference>
<comment type="cofactor">
    <cofactor evidence="1">
        <name>Zn(2+)</name>
        <dbReference type="ChEBI" id="CHEBI:29105"/>
    </cofactor>
</comment>
<keyword evidence="6" id="KW-0378">Hydrolase</keyword>
<keyword evidence="11" id="KW-0732">Signal</keyword>
<comment type="subcellular location">
    <subcellularLocation>
        <location evidence="2">Cell membrane</location>
        <topology evidence="2">Single-pass type II membrane protein</topology>
    </subcellularLocation>
</comment>
<evidence type="ECO:0000256" key="10">
    <source>
        <dbReference type="SAM" id="MobiDB-lite"/>
    </source>
</evidence>
<dbReference type="SUPFAM" id="SSF55486">
    <property type="entry name" value="Metalloproteases ('zincins'), catalytic domain"/>
    <property type="match status" value="1"/>
</dbReference>
<keyword evidence="8" id="KW-0482">Metalloprotease</keyword>
<evidence type="ECO:0000256" key="7">
    <source>
        <dbReference type="ARBA" id="ARBA00022833"/>
    </source>
</evidence>
<feature type="signal peptide" evidence="11">
    <location>
        <begin position="1"/>
        <end position="25"/>
    </location>
</feature>
<dbReference type="PANTHER" id="PTHR11733:SF240">
    <property type="entry name" value="GH14155P-RELATED"/>
    <property type="match status" value="1"/>
</dbReference>
<dbReference type="OrthoDB" id="7995352at2759"/>
<feature type="chain" id="PRO_5009327908" description="Peptidase M13 C-terminal domain-containing protein" evidence="11">
    <location>
        <begin position="26"/>
        <end position="624"/>
    </location>
</feature>
<evidence type="ECO:0000256" key="3">
    <source>
        <dbReference type="ARBA" id="ARBA00007357"/>
    </source>
</evidence>